<protein>
    <submittedName>
        <fullName evidence="2">Helix-turn-helix transcriptional regulator</fullName>
    </submittedName>
</protein>
<dbReference type="CDD" id="cd00093">
    <property type="entry name" value="HTH_XRE"/>
    <property type="match status" value="1"/>
</dbReference>
<dbReference type="SUPFAM" id="SSF47413">
    <property type="entry name" value="lambda repressor-like DNA-binding domains"/>
    <property type="match status" value="1"/>
</dbReference>
<dbReference type="PANTHER" id="PTHR35010">
    <property type="entry name" value="BLL4672 PROTEIN-RELATED"/>
    <property type="match status" value="1"/>
</dbReference>
<dbReference type="EMBL" id="JAAEDH010000011">
    <property type="protein sequence ID" value="MBR0655690.1"/>
    <property type="molecule type" value="Genomic_DNA"/>
</dbReference>
<dbReference type="InterPro" id="IPR010982">
    <property type="entry name" value="Lambda_DNA-bd_dom_sf"/>
</dbReference>
<dbReference type="Pfam" id="PF13560">
    <property type="entry name" value="HTH_31"/>
    <property type="match status" value="1"/>
</dbReference>
<dbReference type="InterPro" id="IPR001387">
    <property type="entry name" value="Cro/C1-type_HTH"/>
</dbReference>
<dbReference type="Gene3D" id="1.10.260.40">
    <property type="entry name" value="lambda repressor-like DNA-binding domains"/>
    <property type="match status" value="1"/>
</dbReference>
<proteinExistence type="predicted"/>
<dbReference type="InterPro" id="IPR041413">
    <property type="entry name" value="MLTR_LBD"/>
</dbReference>
<evidence type="ECO:0000313" key="3">
    <source>
        <dbReference type="Proteomes" id="UP001196068"/>
    </source>
</evidence>
<feature type="domain" description="HTH cro/C1-type" evidence="1">
    <location>
        <begin position="14"/>
        <end position="68"/>
    </location>
</feature>
<organism evidence="2 3">
    <name type="scientific">Plastoroseomonas arctica</name>
    <dbReference type="NCBI Taxonomy" id="1509237"/>
    <lineage>
        <taxon>Bacteria</taxon>
        <taxon>Pseudomonadati</taxon>
        <taxon>Pseudomonadota</taxon>
        <taxon>Alphaproteobacteria</taxon>
        <taxon>Acetobacterales</taxon>
        <taxon>Acetobacteraceae</taxon>
        <taxon>Plastoroseomonas</taxon>
    </lineage>
</organism>
<evidence type="ECO:0000313" key="2">
    <source>
        <dbReference type="EMBL" id="MBR0655690.1"/>
    </source>
</evidence>
<dbReference type="Proteomes" id="UP001196068">
    <property type="component" value="Unassembled WGS sequence"/>
</dbReference>
<sequence length="264" mass="28545">MSQTQSNPPAGDIIRDWRRRRGLSQLDLAGEAGISTRHLSFVETGRASAGRAVLHRLAESLAMPLRTRNTLFLSAGFAPAFPERDLAAPELTEARRAIDLVLHGHAPFPALAVDRHWHMLAANAAVAPLITGVAASLLAPPVNVLRLSLHPDGLAPRIDNLGEWRAHLLERLRHQYAETGDPVLAQLREELAAYPFRASARPPEPLAGIAVPLRLSVPGAPAPLALISTTTIFATPRDVTLAEVALECFYPADAATRAWLTARR</sequence>
<reference evidence="2" key="1">
    <citation type="submission" date="2020-01" db="EMBL/GenBank/DDBJ databases">
        <authorList>
            <person name="Rat A."/>
        </authorList>
    </citation>
    <scope>NUCLEOTIDE SEQUENCE</scope>
    <source>
        <strain evidence="2">LMG 28251</strain>
    </source>
</reference>
<comment type="caution">
    <text evidence="2">The sequence shown here is derived from an EMBL/GenBank/DDBJ whole genome shotgun (WGS) entry which is preliminary data.</text>
</comment>
<dbReference type="Pfam" id="PF17765">
    <property type="entry name" value="MLTR_LBD"/>
    <property type="match status" value="1"/>
</dbReference>
<accession>A0AAF1JXX1</accession>
<gene>
    <name evidence="2" type="ORF">GXW79_11440</name>
</gene>
<reference evidence="2" key="2">
    <citation type="journal article" date="2021" name="Syst. Appl. Microbiol.">
        <title>Roseomonas hellenica sp. nov., isolated from roots of wild-growing Alkanna tinctoria.</title>
        <authorList>
            <person name="Rat A."/>
            <person name="Naranjo H.D."/>
            <person name="Lebbe L."/>
            <person name="Cnockaert M."/>
            <person name="Krigas N."/>
            <person name="Grigoriadou K."/>
            <person name="Maloupa E."/>
            <person name="Willems A."/>
        </authorList>
    </citation>
    <scope>NUCLEOTIDE SEQUENCE</scope>
    <source>
        <strain evidence="2">LMG 28251</strain>
    </source>
</reference>
<dbReference type="Gene3D" id="3.30.450.180">
    <property type="match status" value="1"/>
</dbReference>
<dbReference type="PROSITE" id="PS50943">
    <property type="entry name" value="HTH_CROC1"/>
    <property type="match status" value="1"/>
</dbReference>
<dbReference type="AlphaFoldDB" id="A0AAF1JXX1"/>
<dbReference type="RefSeq" id="WP_211874524.1">
    <property type="nucleotide sequence ID" value="NZ_JAAEDH010000011.1"/>
</dbReference>
<evidence type="ECO:0000259" key="1">
    <source>
        <dbReference type="PROSITE" id="PS50943"/>
    </source>
</evidence>
<keyword evidence="3" id="KW-1185">Reference proteome</keyword>
<dbReference type="GO" id="GO:0003677">
    <property type="term" value="F:DNA binding"/>
    <property type="evidence" value="ECO:0007669"/>
    <property type="project" value="InterPro"/>
</dbReference>
<dbReference type="SMART" id="SM00530">
    <property type="entry name" value="HTH_XRE"/>
    <property type="match status" value="1"/>
</dbReference>
<name>A0AAF1JXX1_9PROT</name>
<dbReference type="PANTHER" id="PTHR35010:SF4">
    <property type="entry name" value="BLL5781 PROTEIN"/>
    <property type="match status" value="1"/>
</dbReference>